<protein>
    <submittedName>
        <fullName evidence="5">Glycerate kinase</fullName>
        <ecNumber evidence="5">2.7.1.31</ecNumber>
    </submittedName>
</protein>
<dbReference type="RefSeq" id="WP_309938168.1">
    <property type="nucleotide sequence ID" value="NZ_AP025305.1"/>
</dbReference>
<dbReference type="InterPro" id="IPR004381">
    <property type="entry name" value="Glycerate_kinase"/>
</dbReference>
<reference evidence="5" key="1">
    <citation type="submission" date="2023-07" db="EMBL/GenBank/DDBJ databases">
        <title>Genomic Encyclopedia of Type Strains, Phase IV (KMG-IV): sequencing the most valuable type-strain genomes for metagenomic binning, comparative biology and taxonomic classification.</title>
        <authorList>
            <person name="Goeker M."/>
        </authorList>
    </citation>
    <scope>NUCLEOTIDE SEQUENCE</scope>
    <source>
        <strain evidence="5">DSM 26174</strain>
    </source>
</reference>
<keyword evidence="6" id="KW-1185">Reference proteome</keyword>
<evidence type="ECO:0000256" key="4">
    <source>
        <dbReference type="PIRNR" id="PIRNR006078"/>
    </source>
</evidence>
<keyword evidence="3 4" id="KW-0418">Kinase</keyword>
<dbReference type="GO" id="GO:0008887">
    <property type="term" value="F:glycerate kinase activity"/>
    <property type="evidence" value="ECO:0007669"/>
    <property type="project" value="UniProtKB-UniRule"/>
</dbReference>
<dbReference type="Pfam" id="PF02595">
    <property type="entry name" value="Gly_kinase"/>
    <property type="match status" value="1"/>
</dbReference>
<sequence>MIKNVLISPDKFKECLSALEVSEAIAEGIKRFDSSIHTIIKPMADGGDGTLSVLAQAYNASYKYFDVSDPLNRKISVPMAILNKSHRKIGVIEMAKASGLALLKQNERDPNITSTLGTGELIAKALHENCDEIIVGIGGSATNDAGAGALHALGVQFINRDDKLFIPTGRTLDQIKSIHFENLNPKLENTQLKIACDVSNPFYGPQGATYTFAPQKGAPNTGLAKLDKGMQHFADLLKEKNHDLQSIKGSGAGGGIAGGLFVIGGELQKGFDLISKAVDLENDVHQADLVFTGEGKVDASSAKGKVISGIGKLCQKYDKTAVALTGKLEDGYEEIFNHGISSAFSIQNQPMSLNDSFQQSSKLLSNVSENIIRLLSKK</sequence>
<comment type="similarity">
    <text evidence="1 4">Belongs to the glycerate kinase type-1 family.</text>
</comment>
<proteinExistence type="inferred from homology"/>
<dbReference type="InterPro" id="IPR018197">
    <property type="entry name" value="Glycerate_kinase_RE-like"/>
</dbReference>
<evidence type="ECO:0000256" key="2">
    <source>
        <dbReference type="ARBA" id="ARBA00022679"/>
    </source>
</evidence>
<dbReference type="InterPro" id="IPR018193">
    <property type="entry name" value="Glyc_kinase_flavodox-like_fold"/>
</dbReference>
<dbReference type="PANTHER" id="PTHR21599:SF0">
    <property type="entry name" value="GLYCERATE KINASE"/>
    <property type="match status" value="1"/>
</dbReference>
<dbReference type="PANTHER" id="PTHR21599">
    <property type="entry name" value="GLYCERATE KINASE"/>
    <property type="match status" value="1"/>
</dbReference>
<gene>
    <name evidence="5" type="ORF">HNQ88_001697</name>
</gene>
<comment type="caution">
    <text evidence="5">The sequence shown here is derived from an EMBL/GenBank/DDBJ whole genome shotgun (WGS) entry which is preliminary data.</text>
</comment>
<dbReference type="InterPro" id="IPR036129">
    <property type="entry name" value="Glycerate_kinase_sf"/>
</dbReference>
<dbReference type="Gene3D" id="3.90.1510.10">
    <property type="entry name" value="Glycerate kinase, domain 2"/>
    <property type="match status" value="1"/>
</dbReference>
<evidence type="ECO:0000313" key="6">
    <source>
        <dbReference type="Proteomes" id="UP001185092"/>
    </source>
</evidence>
<accession>A0AAE4BSA2</accession>
<dbReference type="Gene3D" id="3.40.50.10350">
    <property type="entry name" value="Glycerate kinase, domain 1"/>
    <property type="match status" value="1"/>
</dbReference>
<dbReference type="PIRSF" id="PIRSF006078">
    <property type="entry name" value="GlxK"/>
    <property type="match status" value="1"/>
</dbReference>
<name>A0AAE4BSA2_9BACT</name>
<dbReference type="Proteomes" id="UP001185092">
    <property type="component" value="Unassembled WGS sequence"/>
</dbReference>
<dbReference type="SUPFAM" id="SSF110738">
    <property type="entry name" value="Glycerate kinase I"/>
    <property type="match status" value="1"/>
</dbReference>
<dbReference type="GO" id="GO:0031388">
    <property type="term" value="P:organic acid phosphorylation"/>
    <property type="evidence" value="ECO:0007669"/>
    <property type="project" value="UniProtKB-UniRule"/>
</dbReference>
<dbReference type="NCBIfam" id="TIGR00045">
    <property type="entry name" value="glycerate kinase"/>
    <property type="match status" value="1"/>
</dbReference>
<dbReference type="EMBL" id="JAVDQD010000002">
    <property type="protein sequence ID" value="MDR6238660.1"/>
    <property type="molecule type" value="Genomic_DNA"/>
</dbReference>
<evidence type="ECO:0000313" key="5">
    <source>
        <dbReference type="EMBL" id="MDR6238660.1"/>
    </source>
</evidence>
<dbReference type="AlphaFoldDB" id="A0AAE4BSA2"/>
<evidence type="ECO:0000256" key="1">
    <source>
        <dbReference type="ARBA" id="ARBA00006284"/>
    </source>
</evidence>
<evidence type="ECO:0000256" key="3">
    <source>
        <dbReference type="ARBA" id="ARBA00022777"/>
    </source>
</evidence>
<organism evidence="5 6">
    <name type="scientific">Aureibacter tunicatorum</name>
    <dbReference type="NCBI Taxonomy" id="866807"/>
    <lineage>
        <taxon>Bacteria</taxon>
        <taxon>Pseudomonadati</taxon>
        <taxon>Bacteroidota</taxon>
        <taxon>Cytophagia</taxon>
        <taxon>Cytophagales</taxon>
        <taxon>Persicobacteraceae</taxon>
        <taxon>Aureibacter</taxon>
    </lineage>
</organism>
<dbReference type="EC" id="2.7.1.31" evidence="5"/>
<keyword evidence="2 4" id="KW-0808">Transferase</keyword>